<feature type="disulfide bond" evidence="8">
    <location>
        <begin position="486"/>
        <end position="498"/>
    </location>
</feature>
<evidence type="ECO:0000313" key="11">
    <source>
        <dbReference type="Proteomes" id="UP000694941"/>
    </source>
</evidence>
<evidence type="ECO:0000256" key="9">
    <source>
        <dbReference type="SAM" id="Phobius"/>
    </source>
</evidence>
<name>A0ABM1B895_LIMPO</name>
<keyword evidence="3 9" id="KW-0812">Transmembrane</keyword>
<dbReference type="InterPro" id="IPR023415">
    <property type="entry name" value="LDLR_class-A_CS"/>
</dbReference>
<feature type="disulfide bond" evidence="8">
    <location>
        <begin position="428"/>
        <end position="443"/>
    </location>
</feature>
<feature type="disulfide bond" evidence="8">
    <location>
        <begin position="493"/>
        <end position="511"/>
    </location>
</feature>
<keyword evidence="5 9" id="KW-1133">Transmembrane helix</keyword>
<dbReference type="InterPro" id="IPR002172">
    <property type="entry name" value="LDrepeatLR_classA_rpt"/>
</dbReference>
<dbReference type="InterPro" id="IPR036364">
    <property type="entry name" value="SEA_dom_sf"/>
</dbReference>
<feature type="disulfide bond" evidence="8">
    <location>
        <begin position="505"/>
        <end position="520"/>
    </location>
</feature>
<evidence type="ECO:0000256" key="4">
    <source>
        <dbReference type="ARBA" id="ARBA00022737"/>
    </source>
</evidence>
<accession>A0ABM1B895</accession>
<evidence type="ECO:0000256" key="8">
    <source>
        <dbReference type="PROSITE-ProRule" id="PRU00124"/>
    </source>
</evidence>
<dbReference type="SUPFAM" id="SSF82671">
    <property type="entry name" value="SEA domain"/>
    <property type="match status" value="1"/>
</dbReference>
<dbReference type="Pfam" id="PF00057">
    <property type="entry name" value="Ldl_recept_a"/>
    <property type="match status" value="4"/>
</dbReference>
<feature type="disulfide bond" evidence="8">
    <location>
        <begin position="391"/>
        <end position="406"/>
    </location>
</feature>
<evidence type="ECO:0000256" key="2">
    <source>
        <dbReference type="ARBA" id="ARBA00004308"/>
    </source>
</evidence>
<dbReference type="InterPro" id="IPR000082">
    <property type="entry name" value="SEA_dom"/>
</dbReference>
<dbReference type="PROSITE" id="PS01209">
    <property type="entry name" value="LDLRA_1"/>
    <property type="match status" value="2"/>
</dbReference>
<organism evidence="11 12">
    <name type="scientific">Limulus polyphemus</name>
    <name type="common">Atlantic horseshoe crab</name>
    <dbReference type="NCBI Taxonomy" id="6850"/>
    <lineage>
        <taxon>Eukaryota</taxon>
        <taxon>Metazoa</taxon>
        <taxon>Ecdysozoa</taxon>
        <taxon>Arthropoda</taxon>
        <taxon>Chelicerata</taxon>
        <taxon>Merostomata</taxon>
        <taxon>Xiphosura</taxon>
        <taxon>Limulidae</taxon>
        <taxon>Limulus</taxon>
    </lineage>
</organism>
<dbReference type="PRINTS" id="PR00261">
    <property type="entry name" value="LDLRECEPTOR"/>
</dbReference>
<keyword evidence="11" id="KW-1185">Reference proteome</keyword>
<evidence type="ECO:0000256" key="1">
    <source>
        <dbReference type="ARBA" id="ARBA00004167"/>
    </source>
</evidence>
<dbReference type="GeneID" id="106461540"/>
<sequence>TANPAYRYSQPSLSSLNKSFSESRNCSNSSTSSSARLKKRSSWAWTLLFGEPENISSRQKRCVTLFVLVLLIGVGLTAGVYFVVNHVKSLQKKPNCELLGQGYIRTVDGEFKVVNREFTSELESVSSQPYLMMEREVLYYVDRLFEVSSLASRYNKTLIMKFRPGSVIVNCRVFFNVALDNDADEVGQVFTKVLEQTNGSLAGGSLKIDIGSVTFRLSASWSSWSQWSSCFHSNKCDPSLVRKRSRNCQSANEVEKALNQSVCQWQGGVSVEEKNCVCSFSNFSTVRLPKMINTTTLHVTSSPTPVTLVNVTSGATTTTQTFITSETPMTVQISTTTEATTYITKTKGSTVLNPVFSLLNKSSENSAGDSQCLLTEWKCGNGLCIPKERRCDGHFNCFDNTDELNCVCSKQEFHCGNWTSCIARSRRCDGYIDCWDGNDENNCSSACSSSDFTCMNGNCIPVSQFCDRYVDCADQSDEPNGCDLPCTQDEHQCENGRCILSLNVCDGVDNCGDNSDELNCDTKYKS</sequence>
<dbReference type="PANTHER" id="PTHR24270">
    <property type="entry name" value="LOW-DENSITY LIPOPROTEIN RECEPTOR-RELATED"/>
    <property type="match status" value="1"/>
</dbReference>
<dbReference type="PROSITE" id="PS50024">
    <property type="entry name" value="SEA"/>
    <property type="match status" value="1"/>
</dbReference>
<evidence type="ECO:0000256" key="6">
    <source>
        <dbReference type="ARBA" id="ARBA00023136"/>
    </source>
</evidence>
<dbReference type="Pfam" id="PF01390">
    <property type="entry name" value="SEA"/>
    <property type="match status" value="1"/>
</dbReference>
<dbReference type="Gene3D" id="4.10.400.10">
    <property type="entry name" value="Low-density Lipoprotein Receptor"/>
    <property type="match status" value="4"/>
</dbReference>
<dbReference type="InterPro" id="IPR050685">
    <property type="entry name" value="LDLR"/>
</dbReference>
<comment type="caution">
    <text evidence="8">Lacks conserved residue(s) required for the propagation of feature annotation.</text>
</comment>
<dbReference type="SMART" id="SM00192">
    <property type="entry name" value="LDLa"/>
    <property type="match status" value="4"/>
</dbReference>
<feature type="disulfide bond" evidence="8">
    <location>
        <begin position="454"/>
        <end position="472"/>
    </location>
</feature>
<keyword evidence="7 8" id="KW-1015">Disulfide bond</keyword>
<dbReference type="Proteomes" id="UP000694941">
    <property type="component" value="Unplaced"/>
</dbReference>
<evidence type="ECO:0000313" key="12">
    <source>
        <dbReference type="RefSeq" id="XP_013776825.2"/>
    </source>
</evidence>
<keyword evidence="6 9" id="KW-0472">Membrane</keyword>
<evidence type="ECO:0000256" key="5">
    <source>
        <dbReference type="ARBA" id="ARBA00022989"/>
    </source>
</evidence>
<feature type="non-terminal residue" evidence="12">
    <location>
        <position position="1"/>
    </location>
</feature>
<proteinExistence type="predicted"/>
<evidence type="ECO:0000259" key="10">
    <source>
        <dbReference type="PROSITE" id="PS50024"/>
    </source>
</evidence>
<dbReference type="SUPFAM" id="SSF57424">
    <property type="entry name" value="LDL receptor-like module"/>
    <property type="match status" value="4"/>
</dbReference>
<dbReference type="SMART" id="SM00200">
    <property type="entry name" value="SEA"/>
    <property type="match status" value="1"/>
</dbReference>
<dbReference type="CDD" id="cd00112">
    <property type="entry name" value="LDLa"/>
    <property type="match status" value="4"/>
</dbReference>
<feature type="disulfide bond" evidence="8">
    <location>
        <begin position="379"/>
        <end position="397"/>
    </location>
</feature>
<keyword evidence="4" id="KW-0677">Repeat</keyword>
<dbReference type="InterPro" id="IPR036055">
    <property type="entry name" value="LDL_receptor-like_sf"/>
</dbReference>
<dbReference type="PROSITE" id="PS50068">
    <property type="entry name" value="LDLRA_2"/>
    <property type="match status" value="4"/>
</dbReference>
<protein>
    <submittedName>
        <fullName evidence="12">Uncharacterized protein LOC106461540</fullName>
    </submittedName>
</protein>
<comment type="subcellular location">
    <subcellularLocation>
        <location evidence="2">Endomembrane system</location>
    </subcellularLocation>
    <subcellularLocation>
        <location evidence="1">Membrane</location>
        <topology evidence="1">Single-pass membrane protein</topology>
    </subcellularLocation>
</comment>
<feature type="domain" description="SEA" evidence="10">
    <location>
        <begin position="103"/>
        <end position="220"/>
    </location>
</feature>
<reference evidence="12" key="1">
    <citation type="submission" date="2025-08" db="UniProtKB">
        <authorList>
            <consortium name="RefSeq"/>
        </authorList>
    </citation>
    <scope>IDENTIFICATION</scope>
    <source>
        <tissue evidence="12">Muscle</tissue>
    </source>
</reference>
<dbReference type="RefSeq" id="XP_013776825.2">
    <property type="nucleotide sequence ID" value="XM_013921371.2"/>
</dbReference>
<feature type="transmembrane region" description="Helical" evidence="9">
    <location>
        <begin position="63"/>
        <end position="84"/>
    </location>
</feature>
<feature type="disulfide bond" evidence="8">
    <location>
        <begin position="447"/>
        <end position="459"/>
    </location>
</feature>
<dbReference type="Gene3D" id="3.30.70.960">
    <property type="entry name" value="SEA domain"/>
    <property type="match status" value="1"/>
</dbReference>
<feature type="disulfide bond" evidence="8">
    <location>
        <begin position="372"/>
        <end position="384"/>
    </location>
</feature>
<evidence type="ECO:0000256" key="3">
    <source>
        <dbReference type="ARBA" id="ARBA00022692"/>
    </source>
</evidence>
<evidence type="ECO:0000256" key="7">
    <source>
        <dbReference type="ARBA" id="ARBA00023157"/>
    </source>
</evidence>
<gene>
    <name evidence="12" type="primary">LOC106461540</name>
</gene>